<name>A0A7J0CCM1_9ACTN</name>
<dbReference type="EMBL" id="JACCCF010000001">
    <property type="protein sequence ID" value="NYE43756.1"/>
    <property type="molecule type" value="Genomic_DNA"/>
</dbReference>
<evidence type="ECO:0000313" key="5">
    <source>
        <dbReference type="Proteomes" id="UP000530403"/>
    </source>
</evidence>
<protein>
    <recommendedName>
        <fullName evidence="6">Clp R domain-containing protein</fullName>
    </recommendedName>
</protein>
<dbReference type="RefSeq" id="WP_305961385.1">
    <property type="nucleotide sequence ID" value="NZ_BAAAUE010000013.1"/>
</dbReference>
<evidence type="ECO:0008006" key="6">
    <source>
        <dbReference type="Google" id="ProtNLM"/>
    </source>
</evidence>
<feature type="region of interest" description="Disordered" evidence="1">
    <location>
        <begin position="34"/>
        <end position="68"/>
    </location>
</feature>
<dbReference type="AlphaFoldDB" id="A0A7J0CCM1"/>
<reference evidence="2 4" key="1">
    <citation type="submission" date="2020-05" db="EMBL/GenBank/DDBJ databases">
        <title>Whole genome shotgun sequence of Streptomyces fulvorobeus NBRC 15897.</title>
        <authorList>
            <person name="Komaki H."/>
            <person name="Tamura T."/>
        </authorList>
    </citation>
    <scope>NUCLEOTIDE SEQUENCE [LARGE SCALE GENOMIC DNA]</scope>
    <source>
        <strain evidence="2 4">NBRC 15897</strain>
    </source>
</reference>
<accession>A0A7J0CCM1</accession>
<organism evidence="2 4">
    <name type="scientific">Streptomyces fulvorobeus</name>
    <dbReference type="NCBI Taxonomy" id="284028"/>
    <lineage>
        <taxon>Bacteria</taxon>
        <taxon>Bacillati</taxon>
        <taxon>Actinomycetota</taxon>
        <taxon>Actinomycetes</taxon>
        <taxon>Kitasatosporales</taxon>
        <taxon>Streptomycetaceae</taxon>
        <taxon>Streptomyces</taxon>
    </lineage>
</organism>
<evidence type="ECO:0000256" key="1">
    <source>
        <dbReference type="SAM" id="MobiDB-lite"/>
    </source>
</evidence>
<keyword evidence="4" id="KW-1185">Reference proteome</keyword>
<dbReference type="EMBL" id="BLWC01000001">
    <property type="protein sequence ID" value="GFN00243.1"/>
    <property type="molecule type" value="Genomic_DNA"/>
</dbReference>
<feature type="compositionally biased region" description="Low complexity" evidence="1">
    <location>
        <begin position="47"/>
        <end position="57"/>
    </location>
</feature>
<sequence>MGRTLGTGHILLALLEFEGGTGVLTGLGIEQGRGLHAHRRGGGGRGAAEAGARTRAGSVDGEPAVDEE</sequence>
<evidence type="ECO:0000313" key="4">
    <source>
        <dbReference type="Proteomes" id="UP000498980"/>
    </source>
</evidence>
<evidence type="ECO:0000313" key="3">
    <source>
        <dbReference type="EMBL" id="NYE43756.1"/>
    </source>
</evidence>
<reference evidence="3 5" key="2">
    <citation type="submission" date="2020-07" db="EMBL/GenBank/DDBJ databases">
        <title>Sequencing the genomes of 1000 actinobacteria strains.</title>
        <authorList>
            <person name="Klenk H.-P."/>
        </authorList>
    </citation>
    <scope>NUCLEOTIDE SEQUENCE [LARGE SCALE GENOMIC DNA]</scope>
    <source>
        <strain evidence="3 5">DSM 41455</strain>
    </source>
</reference>
<dbReference type="Proteomes" id="UP000530403">
    <property type="component" value="Unassembled WGS sequence"/>
</dbReference>
<proteinExistence type="predicted"/>
<gene>
    <name evidence="3" type="ORF">HEB29_004767</name>
    <name evidence="2" type="ORF">Sfulv_50530</name>
</gene>
<dbReference type="Proteomes" id="UP000498980">
    <property type="component" value="Unassembled WGS sequence"/>
</dbReference>
<evidence type="ECO:0000313" key="2">
    <source>
        <dbReference type="EMBL" id="GFN00243.1"/>
    </source>
</evidence>
<comment type="caution">
    <text evidence="2">The sequence shown here is derived from an EMBL/GenBank/DDBJ whole genome shotgun (WGS) entry which is preliminary data.</text>
</comment>